<dbReference type="HOGENOM" id="CLU_3320906_0_0_1"/>
<dbReference type="InParanoid" id="K3Z1H1"/>
<evidence type="ECO:0000313" key="3">
    <source>
        <dbReference type="Proteomes" id="UP000004995"/>
    </source>
</evidence>
<evidence type="ECO:0000256" key="1">
    <source>
        <dbReference type="SAM" id="Phobius"/>
    </source>
</evidence>
<name>K3Z1H1_SETIT</name>
<reference evidence="3" key="1">
    <citation type="journal article" date="2012" name="Nat. Biotechnol.">
        <title>Reference genome sequence of the model plant Setaria.</title>
        <authorList>
            <person name="Bennetzen J.L."/>
            <person name="Schmutz J."/>
            <person name="Wang H."/>
            <person name="Percifield R."/>
            <person name="Hawkins J."/>
            <person name="Pontaroli A.C."/>
            <person name="Estep M."/>
            <person name="Feng L."/>
            <person name="Vaughn J.N."/>
            <person name="Grimwood J."/>
            <person name="Jenkins J."/>
            <person name="Barry K."/>
            <person name="Lindquist E."/>
            <person name="Hellsten U."/>
            <person name="Deshpande S."/>
            <person name="Wang X."/>
            <person name="Wu X."/>
            <person name="Mitros T."/>
            <person name="Triplett J."/>
            <person name="Yang X."/>
            <person name="Ye C.Y."/>
            <person name="Mauro-Herrera M."/>
            <person name="Wang L."/>
            <person name="Li P."/>
            <person name="Sharma M."/>
            <person name="Sharma R."/>
            <person name="Ronald P.C."/>
            <person name="Panaud O."/>
            <person name="Kellogg E.A."/>
            <person name="Brutnell T.P."/>
            <person name="Doust A.N."/>
            <person name="Tuskan G.A."/>
            <person name="Rokhsar D."/>
            <person name="Devos K.M."/>
        </authorList>
    </citation>
    <scope>NUCLEOTIDE SEQUENCE [LARGE SCALE GENOMIC DNA]</scope>
    <source>
        <strain evidence="3">cv. Yugu1</strain>
    </source>
</reference>
<keyword evidence="1" id="KW-0472">Membrane</keyword>
<sequence>MQRCTCWWKARLLTLFFGWASKDTNVLLVAAFVVVLFFF</sequence>
<feature type="transmembrane region" description="Helical" evidence="1">
    <location>
        <begin position="12"/>
        <end position="38"/>
    </location>
</feature>
<dbReference type="Gramene" id="KQL29275">
    <property type="protein sequence ID" value="KQL29275"/>
    <property type="gene ID" value="SETIT_020389mg"/>
</dbReference>
<dbReference type="Proteomes" id="UP000004995">
    <property type="component" value="Unassembled WGS sequence"/>
</dbReference>
<reference evidence="2" key="2">
    <citation type="submission" date="2018-08" db="UniProtKB">
        <authorList>
            <consortium name="EnsemblPlants"/>
        </authorList>
    </citation>
    <scope>IDENTIFICATION</scope>
    <source>
        <strain evidence="2">Yugu1</strain>
    </source>
</reference>
<keyword evidence="3" id="KW-1185">Reference proteome</keyword>
<proteinExistence type="predicted"/>
<dbReference type="EMBL" id="AGNK02000203">
    <property type="status" value="NOT_ANNOTATED_CDS"/>
    <property type="molecule type" value="Genomic_DNA"/>
</dbReference>
<keyword evidence="1" id="KW-1133">Transmembrane helix</keyword>
<dbReference type="EnsemblPlants" id="KQL29275">
    <property type="protein sequence ID" value="KQL29275"/>
    <property type="gene ID" value="SETIT_020389mg"/>
</dbReference>
<organism evidence="2 3">
    <name type="scientific">Setaria italica</name>
    <name type="common">Foxtail millet</name>
    <name type="synonym">Panicum italicum</name>
    <dbReference type="NCBI Taxonomy" id="4555"/>
    <lineage>
        <taxon>Eukaryota</taxon>
        <taxon>Viridiplantae</taxon>
        <taxon>Streptophyta</taxon>
        <taxon>Embryophyta</taxon>
        <taxon>Tracheophyta</taxon>
        <taxon>Spermatophyta</taxon>
        <taxon>Magnoliopsida</taxon>
        <taxon>Liliopsida</taxon>
        <taxon>Poales</taxon>
        <taxon>Poaceae</taxon>
        <taxon>PACMAD clade</taxon>
        <taxon>Panicoideae</taxon>
        <taxon>Panicodae</taxon>
        <taxon>Paniceae</taxon>
        <taxon>Cenchrinae</taxon>
        <taxon>Setaria</taxon>
    </lineage>
</organism>
<evidence type="ECO:0000313" key="2">
    <source>
        <dbReference type="EnsemblPlants" id="KQL29275"/>
    </source>
</evidence>
<accession>K3Z1H1</accession>
<keyword evidence="1" id="KW-0812">Transmembrane</keyword>
<protein>
    <submittedName>
        <fullName evidence="2">Uncharacterized protein</fullName>
    </submittedName>
</protein>
<dbReference type="AlphaFoldDB" id="K3Z1H1"/>